<sequence>MTILALEIGPTRFAAVQASDEVGEDQIRRISVPPRGAWNACREMLLDAATGAEISSVGIAAAGPIDMVAGVVAPAGISEWRSGFAIVEEVRKLFPSATVRLALDGVCLALAERNFGGIADTPDALSVMVADRIVAGVSVGGFTVVGRTGNAGHIGHMLVPGADDRCHCGGRGCLEAVASSGATLRWARGQGWQGESVEDLLDAAVAGDEIATAAVRRSGTAIGQIIASVAPLLDFDLVVVGGPLARPGSPLWKPLGAAVATHARLGFLTGLRVIPSPLGDISLLAGAGVLGVTEE</sequence>
<accession>A0A7W9UMN4</accession>
<dbReference type="EC" id="2.7.1.2" evidence="2"/>
<dbReference type="InterPro" id="IPR043129">
    <property type="entry name" value="ATPase_NBD"/>
</dbReference>
<comment type="similarity">
    <text evidence="1">Belongs to the ROK (NagC/XylR) family.</text>
</comment>
<keyword evidence="2" id="KW-0418">Kinase</keyword>
<gene>
    <name evidence="2" type="ORF">BJY24_007696</name>
</gene>
<proteinExistence type="inferred from homology"/>
<dbReference type="PANTHER" id="PTHR18964">
    <property type="entry name" value="ROK (REPRESSOR, ORF, KINASE) FAMILY"/>
    <property type="match status" value="1"/>
</dbReference>
<name>A0A7W9UMN4_9NOCA</name>
<dbReference type="EMBL" id="JACHIT010000002">
    <property type="protein sequence ID" value="MBB5918784.1"/>
    <property type="molecule type" value="Genomic_DNA"/>
</dbReference>
<dbReference type="InterPro" id="IPR000600">
    <property type="entry name" value="ROK"/>
</dbReference>
<dbReference type="Pfam" id="PF00480">
    <property type="entry name" value="ROK"/>
    <property type="match status" value="1"/>
</dbReference>
<dbReference type="SUPFAM" id="SSF53067">
    <property type="entry name" value="Actin-like ATPase domain"/>
    <property type="match status" value="1"/>
</dbReference>
<reference evidence="2 3" key="1">
    <citation type="submission" date="2020-08" db="EMBL/GenBank/DDBJ databases">
        <title>Sequencing the genomes of 1000 actinobacteria strains.</title>
        <authorList>
            <person name="Klenk H.-P."/>
        </authorList>
    </citation>
    <scope>NUCLEOTIDE SEQUENCE [LARGE SCALE GENOMIC DNA]</scope>
    <source>
        <strain evidence="2 3">DSM 43582</strain>
    </source>
</reference>
<dbReference type="Proteomes" id="UP000540412">
    <property type="component" value="Unassembled WGS sequence"/>
</dbReference>
<dbReference type="AlphaFoldDB" id="A0A7W9UMN4"/>
<dbReference type="PANTHER" id="PTHR18964:SF169">
    <property type="entry name" value="N-ACETYLMANNOSAMINE KINASE"/>
    <property type="match status" value="1"/>
</dbReference>
<dbReference type="GO" id="GO:0004340">
    <property type="term" value="F:glucokinase activity"/>
    <property type="evidence" value="ECO:0007669"/>
    <property type="project" value="UniProtKB-EC"/>
</dbReference>
<dbReference type="RefSeq" id="WP_040752171.1">
    <property type="nucleotide sequence ID" value="NZ_JACHIT010000002.1"/>
</dbReference>
<evidence type="ECO:0000313" key="2">
    <source>
        <dbReference type="EMBL" id="MBB5918784.1"/>
    </source>
</evidence>
<keyword evidence="2" id="KW-0808">Transferase</keyword>
<evidence type="ECO:0000256" key="1">
    <source>
        <dbReference type="ARBA" id="ARBA00006479"/>
    </source>
</evidence>
<keyword evidence="3" id="KW-1185">Reference proteome</keyword>
<protein>
    <submittedName>
        <fullName evidence="2">Glucokinase</fullName>
        <ecNumber evidence="2">2.7.1.2</ecNumber>
    </submittedName>
</protein>
<dbReference type="Gene3D" id="3.30.420.40">
    <property type="match status" value="2"/>
</dbReference>
<organism evidence="2 3">
    <name type="scientific">Nocardia transvalensis</name>
    <dbReference type="NCBI Taxonomy" id="37333"/>
    <lineage>
        <taxon>Bacteria</taxon>
        <taxon>Bacillati</taxon>
        <taxon>Actinomycetota</taxon>
        <taxon>Actinomycetes</taxon>
        <taxon>Mycobacteriales</taxon>
        <taxon>Nocardiaceae</taxon>
        <taxon>Nocardia</taxon>
    </lineage>
</organism>
<evidence type="ECO:0000313" key="3">
    <source>
        <dbReference type="Proteomes" id="UP000540412"/>
    </source>
</evidence>
<comment type="caution">
    <text evidence="2">The sequence shown here is derived from an EMBL/GenBank/DDBJ whole genome shotgun (WGS) entry which is preliminary data.</text>
</comment>